<feature type="transmembrane region" description="Helical" evidence="1">
    <location>
        <begin position="42"/>
        <end position="70"/>
    </location>
</feature>
<name>A0AAV2HGA8_LYMST</name>
<dbReference type="PANTHER" id="PTHR16165:SF5">
    <property type="entry name" value="NXPE FAMILY MEMBER 3"/>
    <property type="match status" value="1"/>
</dbReference>
<feature type="non-terminal residue" evidence="3">
    <location>
        <position position="1"/>
    </location>
</feature>
<dbReference type="InterPro" id="IPR013783">
    <property type="entry name" value="Ig-like_fold"/>
</dbReference>
<dbReference type="EMBL" id="CAXITT010000114">
    <property type="protein sequence ID" value="CAL1532346.1"/>
    <property type="molecule type" value="Genomic_DNA"/>
</dbReference>
<keyword evidence="1" id="KW-0812">Transmembrane</keyword>
<organism evidence="3 4">
    <name type="scientific">Lymnaea stagnalis</name>
    <name type="common">Great pond snail</name>
    <name type="synonym">Helix stagnalis</name>
    <dbReference type="NCBI Taxonomy" id="6523"/>
    <lineage>
        <taxon>Eukaryota</taxon>
        <taxon>Metazoa</taxon>
        <taxon>Spiralia</taxon>
        <taxon>Lophotrochozoa</taxon>
        <taxon>Mollusca</taxon>
        <taxon>Gastropoda</taxon>
        <taxon>Heterobranchia</taxon>
        <taxon>Euthyneura</taxon>
        <taxon>Panpulmonata</taxon>
        <taxon>Hygrophila</taxon>
        <taxon>Lymnaeoidea</taxon>
        <taxon>Lymnaeidae</taxon>
        <taxon>Lymnaea</taxon>
    </lineage>
</organism>
<keyword evidence="1" id="KW-1133">Transmembrane helix</keyword>
<sequence>VRHRYGRLYTADAGRLTQRPTQPRHSVMHLPQTWGHVTARKFFYVAVVSAILFLFLFLSGRLSSSVLIVFNFINSTSLQPAFITGEWRQLTLEEVFENFTDKTLGACDNDCNTGTFPCNAMTTSDWARAVQSQRLDYPEFMEDRTYIYAFEKDYLVEPAMTDKRRLPDLRMSRIDIHGNVNGTVVCNVNDVLTARVDMVDGYGRSRSRGGDEVRAWIVDSKTKNFRAASQVTDLKNGSYDISTRCLWPGQMEFNVAVQYPREYLRLVILQTHLGVAYMIVGKFWKNGVEEWTLCWSAPNIPGRPCVCNLTDVNGQSLYCGRPVKKSLTCKDWTGTAPVGIPPARDVTNVERELIKNTATKDIQKFLIVHSTTVVVNASGQLPRLKPCWQEGPGISWNTSLRPNGYWSTGLVWKSLQCQRPQLTPQWTHRCLRDTRIYTIGDSNAVRLYASLKAVIPCNVTEPGAWPHREVCRNDQLNVTMSFTPHEYPIICFPFNRTSYGSVPQQIDAIPAAGKVLVVFHYFVHMMQSHLAVVHARLKSARRAIESLLKRNPDAFVAIRGPHVSSYDWVANHATGADNLGTFYLGIIQEEFRDLSDRVLFLDGWGMTLALENAFLHPVDQVPKEMIRTLLAFHCNDAGDAVKRSFENIKKLPKN</sequence>
<gene>
    <name evidence="3" type="ORF">GSLYS_00006425001</name>
</gene>
<accession>A0AAV2HGA8</accession>
<evidence type="ECO:0000259" key="2">
    <source>
        <dbReference type="Pfam" id="PF24536"/>
    </source>
</evidence>
<reference evidence="3 4" key="1">
    <citation type="submission" date="2024-04" db="EMBL/GenBank/DDBJ databases">
        <authorList>
            <consortium name="Genoscope - CEA"/>
            <person name="William W."/>
        </authorList>
    </citation>
    <scope>NUCLEOTIDE SEQUENCE [LARGE SCALE GENOMIC DNA]</scope>
</reference>
<dbReference type="InterPro" id="IPR057106">
    <property type="entry name" value="NXPE4_C"/>
</dbReference>
<feature type="domain" description="NXPE C-terminal" evidence="2">
    <location>
        <begin position="412"/>
        <end position="634"/>
    </location>
</feature>
<evidence type="ECO:0000256" key="1">
    <source>
        <dbReference type="SAM" id="Phobius"/>
    </source>
</evidence>
<comment type="caution">
    <text evidence="3">The sequence shown here is derived from an EMBL/GenBank/DDBJ whole genome shotgun (WGS) entry which is preliminary data.</text>
</comment>
<keyword evidence="1" id="KW-0472">Membrane</keyword>
<dbReference type="AlphaFoldDB" id="A0AAV2HGA8"/>
<evidence type="ECO:0000313" key="4">
    <source>
        <dbReference type="Proteomes" id="UP001497497"/>
    </source>
</evidence>
<keyword evidence="4" id="KW-1185">Reference proteome</keyword>
<dbReference type="Pfam" id="PF24536">
    <property type="entry name" value="NXPE4_C"/>
    <property type="match status" value="1"/>
</dbReference>
<dbReference type="Gene3D" id="2.60.40.10">
    <property type="entry name" value="Immunoglobulins"/>
    <property type="match status" value="1"/>
</dbReference>
<protein>
    <recommendedName>
        <fullName evidence="2">NXPE C-terminal domain-containing protein</fullName>
    </recommendedName>
</protein>
<dbReference type="Proteomes" id="UP001497497">
    <property type="component" value="Unassembled WGS sequence"/>
</dbReference>
<proteinExistence type="predicted"/>
<dbReference type="PANTHER" id="PTHR16165">
    <property type="entry name" value="NXPE FAMILY MEMBER"/>
    <property type="match status" value="1"/>
</dbReference>
<evidence type="ECO:0000313" key="3">
    <source>
        <dbReference type="EMBL" id="CAL1532346.1"/>
    </source>
</evidence>